<evidence type="ECO:0000313" key="3">
    <source>
        <dbReference type="Proteomes" id="UP000030689"/>
    </source>
</evidence>
<accession>V4MHD9</accession>
<dbReference type="PANTHER" id="PTHR31672">
    <property type="entry name" value="BNACNNG10540D PROTEIN"/>
    <property type="match status" value="1"/>
</dbReference>
<dbReference type="EMBL" id="KI517809">
    <property type="protein sequence ID" value="ESQ30736.1"/>
    <property type="molecule type" value="Genomic_DNA"/>
</dbReference>
<evidence type="ECO:0000259" key="1">
    <source>
        <dbReference type="Pfam" id="PF00646"/>
    </source>
</evidence>
<dbReference type="InterPro" id="IPR036047">
    <property type="entry name" value="F-box-like_dom_sf"/>
</dbReference>
<keyword evidence="3" id="KW-1185">Reference proteome</keyword>
<dbReference type="AlphaFoldDB" id="V4MHD9"/>
<proteinExistence type="predicted"/>
<dbReference type="InterPro" id="IPR050796">
    <property type="entry name" value="SCF_F-box_component"/>
</dbReference>
<dbReference type="Proteomes" id="UP000030689">
    <property type="component" value="Unassembled WGS sequence"/>
</dbReference>
<sequence length="309" mass="36289">MNILSLPVLNEIFFRLNPKSLAKMQCTCKFIKSHISEDPKFKSEYLFWFKSSLLQRFRFLNHSEWRRPKCIGLTVDQIDQTTQEFKIVRIISHHTSNRNKNVYLFEIYTVDSWRLSRTTIMCLSSEFMTEMKPVYLDGTLHWLRNDRTRHIIPSKPHLEPVTKILFAVGDNRLTLISATMEMIYVFTLESIHTNLEWILTRQIRNEAVNESITLSWDVKAYDGKCLVVRMMTNLTDHRVNKWRIVGSMPRMCDGFRDFYMYQPLWSSVIGVDQDGSVIGLLNQDGLFTIVKPGRVSSVEGIIRLINRNI</sequence>
<organism evidence="2 3">
    <name type="scientific">Eutrema salsugineum</name>
    <name type="common">Saltwater cress</name>
    <name type="synonym">Sisymbrium salsugineum</name>
    <dbReference type="NCBI Taxonomy" id="72664"/>
    <lineage>
        <taxon>Eukaryota</taxon>
        <taxon>Viridiplantae</taxon>
        <taxon>Streptophyta</taxon>
        <taxon>Embryophyta</taxon>
        <taxon>Tracheophyta</taxon>
        <taxon>Spermatophyta</taxon>
        <taxon>Magnoliopsida</taxon>
        <taxon>eudicotyledons</taxon>
        <taxon>Gunneridae</taxon>
        <taxon>Pentapetalae</taxon>
        <taxon>rosids</taxon>
        <taxon>malvids</taxon>
        <taxon>Brassicales</taxon>
        <taxon>Brassicaceae</taxon>
        <taxon>Eutremeae</taxon>
        <taxon>Eutrema</taxon>
    </lineage>
</organism>
<gene>
    <name evidence="2" type="ORF">EUTSA_v10012172mg</name>
</gene>
<dbReference type="SUPFAM" id="SSF81383">
    <property type="entry name" value="F-box domain"/>
    <property type="match status" value="1"/>
</dbReference>
<dbReference type="KEGG" id="eus:EUTSA_v10012172mg"/>
<evidence type="ECO:0000313" key="2">
    <source>
        <dbReference type="EMBL" id="ESQ30736.1"/>
    </source>
</evidence>
<feature type="domain" description="F-box" evidence="1">
    <location>
        <begin position="4"/>
        <end position="41"/>
    </location>
</feature>
<reference evidence="2 3" key="1">
    <citation type="journal article" date="2013" name="Front. Plant Sci.">
        <title>The Reference Genome of the Halophytic Plant Eutrema salsugineum.</title>
        <authorList>
            <person name="Yang R."/>
            <person name="Jarvis D.E."/>
            <person name="Chen H."/>
            <person name="Beilstein M.A."/>
            <person name="Grimwood J."/>
            <person name="Jenkins J."/>
            <person name="Shu S."/>
            <person name="Prochnik S."/>
            <person name="Xin M."/>
            <person name="Ma C."/>
            <person name="Schmutz J."/>
            <person name="Wing R.A."/>
            <person name="Mitchell-Olds T."/>
            <person name="Schumaker K.S."/>
            <person name="Wang X."/>
        </authorList>
    </citation>
    <scope>NUCLEOTIDE SEQUENCE [LARGE SCALE GENOMIC DNA]</scope>
</reference>
<protein>
    <recommendedName>
        <fullName evidence="1">F-box domain-containing protein</fullName>
    </recommendedName>
</protein>
<name>V4MHD9_EUTSA</name>
<dbReference type="Pfam" id="PF00646">
    <property type="entry name" value="F-box"/>
    <property type="match status" value="1"/>
</dbReference>
<dbReference type="Gramene" id="ESQ30736">
    <property type="protein sequence ID" value="ESQ30736"/>
    <property type="gene ID" value="EUTSA_v10012172mg"/>
</dbReference>
<dbReference type="InterPro" id="IPR001810">
    <property type="entry name" value="F-box_dom"/>
</dbReference>